<dbReference type="AlphaFoldDB" id="A0AAW1MPS8"/>
<gene>
    <name evidence="1" type="ORF">RND81_02G042800</name>
</gene>
<protein>
    <submittedName>
        <fullName evidence="1">Uncharacterized protein</fullName>
    </submittedName>
</protein>
<proteinExistence type="predicted"/>
<comment type="caution">
    <text evidence="1">The sequence shown here is derived from an EMBL/GenBank/DDBJ whole genome shotgun (WGS) entry which is preliminary data.</text>
</comment>
<reference evidence="1" key="1">
    <citation type="submission" date="2024-03" db="EMBL/GenBank/DDBJ databases">
        <title>WGS assembly of Saponaria officinalis var. Norfolk2.</title>
        <authorList>
            <person name="Jenkins J."/>
            <person name="Shu S."/>
            <person name="Grimwood J."/>
            <person name="Barry K."/>
            <person name="Goodstein D."/>
            <person name="Schmutz J."/>
            <person name="Leebens-Mack J."/>
            <person name="Osbourn A."/>
        </authorList>
    </citation>
    <scope>NUCLEOTIDE SEQUENCE [LARGE SCALE GENOMIC DNA]</scope>
    <source>
        <strain evidence="1">JIC</strain>
    </source>
</reference>
<dbReference type="InterPro" id="IPR035892">
    <property type="entry name" value="C2_domain_sf"/>
</dbReference>
<sequence length="165" mass="18648">MKSINLELKLHCILTKKVMNTKPYTVVSHFSHSKPETNKKRIVNLDTQGNATLKMKDVNVDDSSSLCVQIFIHRKLLSDKHVGTVNVRVSDLVSSTRVKYELIGMSSRKHRNNNGVLEVSAVVLPRYVKPELEFKRVIGFAIGNDIGLFKTVPSFRTPLVSLNWC</sequence>
<dbReference type="EMBL" id="JBDFQZ010000002">
    <property type="protein sequence ID" value="KAK9748200.1"/>
    <property type="molecule type" value="Genomic_DNA"/>
</dbReference>
<name>A0AAW1MPS8_SAPOF</name>
<dbReference type="Gene3D" id="2.60.40.150">
    <property type="entry name" value="C2 domain"/>
    <property type="match status" value="1"/>
</dbReference>
<evidence type="ECO:0000313" key="2">
    <source>
        <dbReference type="Proteomes" id="UP001443914"/>
    </source>
</evidence>
<evidence type="ECO:0000313" key="1">
    <source>
        <dbReference type="EMBL" id="KAK9748200.1"/>
    </source>
</evidence>
<accession>A0AAW1MPS8</accession>
<keyword evidence="2" id="KW-1185">Reference proteome</keyword>
<organism evidence="1 2">
    <name type="scientific">Saponaria officinalis</name>
    <name type="common">Common soapwort</name>
    <name type="synonym">Lychnis saponaria</name>
    <dbReference type="NCBI Taxonomy" id="3572"/>
    <lineage>
        <taxon>Eukaryota</taxon>
        <taxon>Viridiplantae</taxon>
        <taxon>Streptophyta</taxon>
        <taxon>Embryophyta</taxon>
        <taxon>Tracheophyta</taxon>
        <taxon>Spermatophyta</taxon>
        <taxon>Magnoliopsida</taxon>
        <taxon>eudicotyledons</taxon>
        <taxon>Gunneridae</taxon>
        <taxon>Pentapetalae</taxon>
        <taxon>Caryophyllales</taxon>
        <taxon>Caryophyllaceae</taxon>
        <taxon>Caryophylleae</taxon>
        <taxon>Saponaria</taxon>
    </lineage>
</organism>
<dbReference type="Proteomes" id="UP001443914">
    <property type="component" value="Unassembled WGS sequence"/>
</dbReference>